<accession>A0A934R1R7</accession>
<proteinExistence type="predicted"/>
<evidence type="ECO:0000313" key="3">
    <source>
        <dbReference type="Proteomes" id="UP000600139"/>
    </source>
</evidence>
<evidence type="ECO:0000256" key="1">
    <source>
        <dbReference type="SAM" id="SignalP"/>
    </source>
</evidence>
<comment type="caution">
    <text evidence="2">The sequence shown here is derived from an EMBL/GenBank/DDBJ whole genome shotgun (WGS) entry which is preliminary data.</text>
</comment>
<gene>
    <name evidence="2" type="ORF">JIN84_03820</name>
</gene>
<sequence>MKILRIIAALLAFTSASHADDPESEVAKSSGPPGGEQFVSLIEHILVPADQLDTWMKKNPLSEDASSLRKQARVWIKEKTARLDHTALSTGIAGREFSNSSIWEQIYATEYIPPKPGEWPIPTAFQSRNLGYSQNGGAEVEDGKMILRSKMDWYEMILPQQAWDPLTERTRQPDDVFLPRFRGSRYARPVVDAAGNPLSSEKKFPIGADQLRFAPGKTYLVSREANDHTEPPPGEPHHLVRLIFFQGNILRRTEPSEDDSVAINHLSIKIIRLPHSVFSAWIQENDLFRIPDLAWAAAMGWQNQGTTETIGSLTTATHSGSKGIAGAVDEVSYPTEWEPGRLTPATGGKPAQLEFSEPTAFDTRNVGTSTEVEILPDAGGAIVQFEIKRVTESGKSVHQRIFRDGQWKTDMTMPIFATNHWSSQLRVKRGEWLLVGSGAATDGKGRLDPQHSVLAFIKLD</sequence>
<evidence type="ECO:0000313" key="2">
    <source>
        <dbReference type="EMBL" id="MBK1814726.1"/>
    </source>
</evidence>
<dbReference type="EMBL" id="JAENIK010000004">
    <property type="protein sequence ID" value="MBK1814726.1"/>
    <property type="molecule type" value="Genomic_DNA"/>
</dbReference>
<name>A0A934R1R7_9BACT</name>
<keyword evidence="3" id="KW-1185">Reference proteome</keyword>
<dbReference type="RefSeq" id="WP_200349679.1">
    <property type="nucleotide sequence ID" value="NZ_BAABHZ010000010.1"/>
</dbReference>
<reference evidence="2" key="1">
    <citation type="submission" date="2021-01" db="EMBL/GenBank/DDBJ databases">
        <title>Modified the classification status of verrucomicrobia.</title>
        <authorList>
            <person name="Feng X."/>
        </authorList>
    </citation>
    <scope>NUCLEOTIDE SEQUENCE</scope>
    <source>
        <strain evidence="2">JCM 18052</strain>
    </source>
</reference>
<protein>
    <submittedName>
        <fullName evidence="2">Uncharacterized protein</fullName>
    </submittedName>
</protein>
<feature type="chain" id="PRO_5037527738" evidence="1">
    <location>
        <begin position="20"/>
        <end position="460"/>
    </location>
</feature>
<organism evidence="2 3">
    <name type="scientific">Luteolibacter yonseiensis</name>
    <dbReference type="NCBI Taxonomy" id="1144680"/>
    <lineage>
        <taxon>Bacteria</taxon>
        <taxon>Pseudomonadati</taxon>
        <taxon>Verrucomicrobiota</taxon>
        <taxon>Verrucomicrobiia</taxon>
        <taxon>Verrucomicrobiales</taxon>
        <taxon>Verrucomicrobiaceae</taxon>
        <taxon>Luteolibacter</taxon>
    </lineage>
</organism>
<keyword evidence="1" id="KW-0732">Signal</keyword>
<dbReference type="Proteomes" id="UP000600139">
    <property type="component" value="Unassembled WGS sequence"/>
</dbReference>
<feature type="signal peptide" evidence="1">
    <location>
        <begin position="1"/>
        <end position="19"/>
    </location>
</feature>
<dbReference type="AlphaFoldDB" id="A0A934R1R7"/>